<accession>A0AAV4HL91</accession>
<comment type="caution">
    <text evidence="1">The sequence shown here is derived from an EMBL/GenBank/DDBJ whole genome shotgun (WGS) entry which is preliminary data.</text>
</comment>
<dbReference type="EMBL" id="BMAT01009118">
    <property type="protein sequence ID" value="GFR98978.1"/>
    <property type="molecule type" value="Genomic_DNA"/>
</dbReference>
<evidence type="ECO:0000313" key="1">
    <source>
        <dbReference type="EMBL" id="GFR98978.1"/>
    </source>
</evidence>
<keyword evidence="2" id="KW-1185">Reference proteome</keyword>
<organism evidence="1 2">
    <name type="scientific">Elysia marginata</name>
    <dbReference type="NCBI Taxonomy" id="1093978"/>
    <lineage>
        <taxon>Eukaryota</taxon>
        <taxon>Metazoa</taxon>
        <taxon>Spiralia</taxon>
        <taxon>Lophotrochozoa</taxon>
        <taxon>Mollusca</taxon>
        <taxon>Gastropoda</taxon>
        <taxon>Heterobranchia</taxon>
        <taxon>Euthyneura</taxon>
        <taxon>Panpulmonata</taxon>
        <taxon>Sacoglossa</taxon>
        <taxon>Placobranchoidea</taxon>
        <taxon>Plakobranchidae</taxon>
        <taxon>Elysia</taxon>
    </lineage>
</organism>
<dbReference type="AlphaFoldDB" id="A0AAV4HL91"/>
<evidence type="ECO:0000313" key="2">
    <source>
        <dbReference type="Proteomes" id="UP000762676"/>
    </source>
</evidence>
<reference evidence="1 2" key="1">
    <citation type="journal article" date="2021" name="Elife">
        <title>Chloroplast acquisition without the gene transfer in kleptoplastic sea slugs, Plakobranchus ocellatus.</title>
        <authorList>
            <person name="Maeda T."/>
            <person name="Takahashi S."/>
            <person name="Yoshida T."/>
            <person name="Shimamura S."/>
            <person name="Takaki Y."/>
            <person name="Nagai Y."/>
            <person name="Toyoda A."/>
            <person name="Suzuki Y."/>
            <person name="Arimoto A."/>
            <person name="Ishii H."/>
            <person name="Satoh N."/>
            <person name="Nishiyama T."/>
            <person name="Hasebe M."/>
            <person name="Maruyama T."/>
            <person name="Minagawa J."/>
            <person name="Obokata J."/>
            <person name="Shigenobu S."/>
        </authorList>
    </citation>
    <scope>NUCLEOTIDE SEQUENCE [LARGE SCALE GENOMIC DNA]</scope>
</reference>
<name>A0AAV4HL91_9GAST</name>
<dbReference type="Proteomes" id="UP000762676">
    <property type="component" value="Unassembled WGS sequence"/>
</dbReference>
<gene>
    <name evidence="1" type="ORF">ElyMa_004516100</name>
</gene>
<sequence length="89" mass="9724">MSGVWLQNSSHELDSTSPHTTIFMPYFRRSLAPKQAGVDQSSSPWLARPTINMVSIRSCPLIVSSLHPCWPTVKRVGCGVRGSGGEGKR</sequence>
<protein>
    <submittedName>
        <fullName evidence="1">Uncharacterized protein</fullName>
    </submittedName>
</protein>
<proteinExistence type="predicted"/>